<feature type="compositionally biased region" description="Basic and acidic residues" evidence="1">
    <location>
        <begin position="372"/>
        <end position="398"/>
    </location>
</feature>
<organism evidence="2 3">
    <name type="scientific">Symbiodinium pilosum</name>
    <name type="common">Dinoflagellate</name>
    <dbReference type="NCBI Taxonomy" id="2952"/>
    <lineage>
        <taxon>Eukaryota</taxon>
        <taxon>Sar</taxon>
        <taxon>Alveolata</taxon>
        <taxon>Dinophyceae</taxon>
        <taxon>Suessiales</taxon>
        <taxon>Symbiodiniaceae</taxon>
        <taxon>Symbiodinium</taxon>
    </lineage>
</organism>
<gene>
    <name evidence="2" type="ORF">SPIL2461_LOCUS4448</name>
</gene>
<dbReference type="EMBL" id="CAJNIZ010005862">
    <property type="protein sequence ID" value="CAE7245200.1"/>
    <property type="molecule type" value="Genomic_DNA"/>
</dbReference>
<protein>
    <submittedName>
        <fullName evidence="2">Uncharacterized protein</fullName>
    </submittedName>
</protein>
<evidence type="ECO:0000313" key="2">
    <source>
        <dbReference type="EMBL" id="CAE7245200.1"/>
    </source>
</evidence>
<evidence type="ECO:0000313" key="3">
    <source>
        <dbReference type="Proteomes" id="UP000649617"/>
    </source>
</evidence>
<feature type="region of interest" description="Disordered" evidence="1">
    <location>
        <begin position="372"/>
        <end position="401"/>
    </location>
</feature>
<proteinExistence type="predicted"/>
<feature type="non-terminal residue" evidence="2">
    <location>
        <position position="1279"/>
    </location>
</feature>
<dbReference type="OrthoDB" id="412909at2759"/>
<comment type="caution">
    <text evidence="2">The sequence shown here is derived from an EMBL/GenBank/DDBJ whole genome shotgun (WGS) entry which is preliminary data.</text>
</comment>
<reference evidence="2" key="1">
    <citation type="submission" date="2021-02" db="EMBL/GenBank/DDBJ databases">
        <authorList>
            <person name="Dougan E. K."/>
            <person name="Rhodes N."/>
            <person name="Thang M."/>
            <person name="Chan C."/>
        </authorList>
    </citation>
    <scope>NUCLEOTIDE SEQUENCE</scope>
</reference>
<feature type="region of interest" description="Disordered" evidence="1">
    <location>
        <begin position="883"/>
        <end position="911"/>
    </location>
</feature>
<evidence type="ECO:0000256" key="1">
    <source>
        <dbReference type="SAM" id="MobiDB-lite"/>
    </source>
</evidence>
<dbReference type="AlphaFoldDB" id="A0A812LCV2"/>
<name>A0A812LCV2_SYMPI</name>
<feature type="region of interest" description="Disordered" evidence="1">
    <location>
        <begin position="127"/>
        <end position="154"/>
    </location>
</feature>
<feature type="compositionally biased region" description="Low complexity" evidence="1">
    <location>
        <begin position="140"/>
        <end position="151"/>
    </location>
</feature>
<keyword evidence="3" id="KW-1185">Reference proteome</keyword>
<accession>A0A812LCV2</accession>
<sequence>MRLGSLVRVWYTDDDVWHERLVLLRGGGKDEYWVVTPDQDLYEENLGGDAEDGPQRVRVVPYGTRTRYTRPVYKFKEEVTAEFLEEKILQAWREHESAYGGPPLDDEVVVFPDGSNRSLFAIGPRRRLRRKSHAEQLPRGAAAQGDAAPAGHGHEKLESDFDSWVVVYSTRESLLGTQVSPSQDVPLVRPRVHVESKGERDVRVLPVLFDTAEERWRTLSEALPDFEEVDFEDFPLQGPRTMYRDARQLRRLGMSFVQHHESWLKKSGVRVADRSVFEHASLCRVLDYMASYDQLNLPALASAEALNRRRSLIEVAHQGRPEAPSYEAAEEIMGIRESVDGSVVDPALTQHAARRQAAKAEVMKQTRLAAEERKHLRQRGDEEERPPKGGGKNKDKTKGISPQAALRQLLAKKAGSSYGDVLPGQIASYVRERLSLPRDQLEPVSLDELLPEVEGRQLRDFRSEMMLSDEEIAGVLEKGLENDRYMDPQLEGGGKKYHSFIADLVRSKLVDFTVRPRVQVGAFVVTKKGEKQRLIVDARRTNKLFRTPPSTQLGSMDSWARIECESGSELFMAQEDVRDYFYRLRIDKELGEYFCFPKIDPVLLKEQLGYMPDAVIKLLDDSQADIHPHMSVLPMGFSWAFHLAHMAHAELSTRTLPTARVVQDRRPAPMMGNSVDGCRQAVLIYADNCNHLGIDRDSVLNDQRATSTRLFWLAVGGVLCVKNTAMAFGYSGNRAVQVRIGAEDERWRFYRTPGSKVAPRAMALRSMDVFEDVETVLPAAEGEVFGDVAVAENFPEVPPELLDQEEWRLLWRAPFQRKEPVHLLECRSILATMKHITRDSRGHGKRVLVLNDNMGVVLALMKGRPPPKRKVEVLTLEEVRKANQRCRSPHPLDEEERTTRSRSRSRLRERQARVAVPTDLRAVLKAQEKWRNRARARERKYGKKMRASLGLKTVLELGSVKETTRKDYEKKLNLFYDFVAFHELPIGKENDLDVALSDYADFLYLSGEDSNSGQKLQEGAGEGSLRLPRFKRSLKGWRRLAPVQTRLPMIEFVKGAISGLLIWAGKRDMALYNETTFSTYLRPGEALRLKAADFIGRSHNPQGYRHAILVLAPFERGESSKAGIYDEVSILDDERASFLPQLLEDHVRERLRQDGETANMWTFSAKEFLTSWRKAVKALSVDDCAISPYQNRHGASRDHLLKLRTVASIQRRGRWAVDSSARIYDKPGRLQQMVSRHAKWADFGERVRLNFLAYYRSGTCPLPQVLRAKASQAFAGKTS</sequence>
<dbReference type="Proteomes" id="UP000649617">
    <property type="component" value="Unassembled WGS sequence"/>
</dbReference>